<comment type="caution">
    <text evidence="2">The sequence shown here is derived from an EMBL/GenBank/DDBJ whole genome shotgun (WGS) entry which is preliminary data.</text>
</comment>
<dbReference type="RefSeq" id="WP_188072009.1">
    <property type="nucleotide sequence ID" value="NZ_BSPS01000075.1"/>
</dbReference>
<dbReference type="EMBL" id="JACIDT010000007">
    <property type="protein sequence ID" value="MBB3926494.1"/>
    <property type="molecule type" value="Genomic_DNA"/>
</dbReference>
<name>A0A7W6BIA9_9SPHN</name>
<organism evidence="2 3">
    <name type="scientific">Sphingobium jiangsuense</name>
    <dbReference type="NCBI Taxonomy" id="870476"/>
    <lineage>
        <taxon>Bacteria</taxon>
        <taxon>Pseudomonadati</taxon>
        <taxon>Pseudomonadota</taxon>
        <taxon>Alphaproteobacteria</taxon>
        <taxon>Sphingomonadales</taxon>
        <taxon>Sphingomonadaceae</taxon>
        <taxon>Sphingobium</taxon>
    </lineage>
</organism>
<dbReference type="Proteomes" id="UP000571950">
    <property type="component" value="Unassembled WGS sequence"/>
</dbReference>
<gene>
    <name evidence="2" type="ORF">GGR43_002214</name>
</gene>
<accession>A0A7W6BIA9</accession>
<dbReference type="AlphaFoldDB" id="A0A7W6BIA9"/>
<evidence type="ECO:0000313" key="3">
    <source>
        <dbReference type="Proteomes" id="UP000571950"/>
    </source>
</evidence>
<proteinExistence type="predicted"/>
<feature type="compositionally biased region" description="Basic and acidic residues" evidence="1">
    <location>
        <begin position="47"/>
        <end position="56"/>
    </location>
</feature>
<keyword evidence="3" id="KW-1185">Reference proteome</keyword>
<evidence type="ECO:0000313" key="2">
    <source>
        <dbReference type="EMBL" id="MBB3926494.1"/>
    </source>
</evidence>
<protein>
    <submittedName>
        <fullName evidence="2">Uncharacterized protein</fullName>
    </submittedName>
</protein>
<evidence type="ECO:0000256" key="1">
    <source>
        <dbReference type="SAM" id="MobiDB-lite"/>
    </source>
</evidence>
<reference evidence="2 3" key="1">
    <citation type="submission" date="2020-08" db="EMBL/GenBank/DDBJ databases">
        <title>Genomic Encyclopedia of Type Strains, Phase IV (KMG-IV): sequencing the most valuable type-strain genomes for metagenomic binning, comparative biology and taxonomic classification.</title>
        <authorList>
            <person name="Goeker M."/>
        </authorList>
    </citation>
    <scope>NUCLEOTIDE SEQUENCE [LARGE SCALE GENOMIC DNA]</scope>
    <source>
        <strain evidence="2 3">DSM 26189</strain>
    </source>
</reference>
<sequence length="70" mass="7511">MIDDARKQGPFTRLWQVLLEASEVAVAARYHAPWASPVTAGQSARNRSGDAARPGREAAAYPDRVCSEAG</sequence>
<feature type="region of interest" description="Disordered" evidence="1">
    <location>
        <begin position="37"/>
        <end position="70"/>
    </location>
</feature>